<evidence type="ECO:0000313" key="3">
    <source>
        <dbReference type="EMBL" id="PIL31151.1"/>
    </source>
</evidence>
<dbReference type="Proteomes" id="UP000230002">
    <property type="component" value="Unassembled WGS sequence"/>
</dbReference>
<protein>
    <recommendedName>
        <fullName evidence="2">DUF6534 domain-containing protein</fullName>
    </recommendedName>
</protein>
<evidence type="ECO:0000256" key="1">
    <source>
        <dbReference type="SAM" id="MobiDB-lite"/>
    </source>
</evidence>
<feature type="compositionally biased region" description="Basic and acidic residues" evidence="1">
    <location>
        <begin position="114"/>
        <end position="134"/>
    </location>
</feature>
<comment type="caution">
    <text evidence="3">The sequence shown here is derived from an EMBL/GenBank/DDBJ whole genome shotgun (WGS) entry which is preliminary data.</text>
</comment>
<reference evidence="3 4" key="1">
    <citation type="journal article" date="2015" name="Sci. Rep.">
        <title>Chromosome-level genome map provides insights into diverse defense mechanisms in the medicinal fungus Ganoderma sinense.</title>
        <authorList>
            <person name="Zhu Y."/>
            <person name="Xu J."/>
            <person name="Sun C."/>
            <person name="Zhou S."/>
            <person name="Xu H."/>
            <person name="Nelson D.R."/>
            <person name="Qian J."/>
            <person name="Song J."/>
            <person name="Luo H."/>
            <person name="Xiang L."/>
            <person name="Li Y."/>
            <person name="Xu Z."/>
            <person name="Ji A."/>
            <person name="Wang L."/>
            <person name="Lu S."/>
            <person name="Hayward A."/>
            <person name="Sun W."/>
            <person name="Li X."/>
            <person name="Schwartz D.C."/>
            <person name="Wang Y."/>
            <person name="Chen S."/>
        </authorList>
    </citation>
    <scope>NUCLEOTIDE SEQUENCE [LARGE SCALE GENOMIC DNA]</scope>
    <source>
        <strain evidence="3 4">ZZ0214-1</strain>
    </source>
</reference>
<keyword evidence="4" id="KW-1185">Reference proteome</keyword>
<dbReference type="InterPro" id="IPR045339">
    <property type="entry name" value="DUF6534"/>
</dbReference>
<accession>A0A2G8SBM7</accession>
<evidence type="ECO:0000313" key="4">
    <source>
        <dbReference type="Proteomes" id="UP000230002"/>
    </source>
</evidence>
<feature type="domain" description="DUF6534" evidence="2">
    <location>
        <begin position="2"/>
        <end position="50"/>
    </location>
</feature>
<dbReference type="Pfam" id="PF20152">
    <property type="entry name" value="DUF6534"/>
    <property type="match status" value="1"/>
</dbReference>
<feature type="compositionally biased region" description="Polar residues" evidence="1">
    <location>
        <begin position="100"/>
        <end position="109"/>
    </location>
</feature>
<dbReference type="AlphaFoldDB" id="A0A2G8SBM7"/>
<dbReference type="EMBL" id="AYKW01000012">
    <property type="protein sequence ID" value="PIL31151.1"/>
    <property type="molecule type" value="Genomic_DNA"/>
</dbReference>
<name>A0A2G8SBM7_9APHY</name>
<gene>
    <name evidence="3" type="ORF">GSI_05848</name>
</gene>
<sequence length="166" mass="18202">MDRIIDSITLYTVENGMLTCVTTVASLICWLTMPKNLIFLGLHFAISKLVLMPIDTDAADRLNARKSLLNKSTGSSGDHPLPVLFPSSFRRGTGIVPWPQRSQTETRLQVTVEKTVHHDVGDELASRPEREHGGRSSSRTDPAGPDSLDEELSKTPLQGETIGHEA</sequence>
<organism evidence="3 4">
    <name type="scientific">Ganoderma sinense ZZ0214-1</name>
    <dbReference type="NCBI Taxonomy" id="1077348"/>
    <lineage>
        <taxon>Eukaryota</taxon>
        <taxon>Fungi</taxon>
        <taxon>Dikarya</taxon>
        <taxon>Basidiomycota</taxon>
        <taxon>Agaricomycotina</taxon>
        <taxon>Agaricomycetes</taxon>
        <taxon>Polyporales</taxon>
        <taxon>Polyporaceae</taxon>
        <taxon>Ganoderma</taxon>
    </lineage>
</organism>
<proteinExistence type="predicted"/>
<dbReference type="STRING" id="1077348.A0A2G8SBM7"/>
<evidence type="ECO:0000259" key="2">
    <source>
        <dbReference type="Pfam" id="PF20152"/>
    </source>
</evidence>
<feature type="region of interest" description="Disordered" evidence="1">
    <location>
        <begin position="70"/>
        <end position="166"/>
    </location>
</feature>
<dbReference type="OrthoDB" id="3206554at2759"/>